<comment type="cofactor">
    <cofactor evidence="1">
        <name>FAD</name>
        <dbReference type="ChEBI" id="CHEBI:57692"/>
    </cofactor>
</comment>
<comment type="similarity">
    <text evidence="2">Belongs to the oxygen-dependent FAD-linked oxidoreductase family.</text>
</comment>
<dbReference type="Pfam" id="PF08031">
    <property type="entry name" value="BBE"/>
    <property type="match status" value="1"/>
</dbReference>
<evidence type="ECO:0000256" key="3">
    <source>
        <dbReference type="ARBA" id="ARBA00022630"/>
    </source>
</evidence>
<dbReference type="AlphaFoldDB" id="A0A6A6ZMJ0"/>
<evidence type="ECO:0000256" key="6">
    <source>
        <dbReference type="SAM" id="SignalP"/>
    </source>
</evidence>
<dbReference type="GO" id="GO:0016491">
    <property type="term" value="F:oxidoreductase activity"/>
    <property type="evidence" value="ECO:0007669"/>
    <property type="project" value="UniProtKB-KW"/>
</dbReference>
<dbReference type="PANTHER" id="PTHR42973">
    <property type="entry name" value="BINDING OXIDOREDUCTASE, PUTATIVE (AFU_ORTHOLOGUE AFUA_1G17690)-RELATED"/>
    <property type="match status" value="1"/>
</dbReference>
<gene>
    <name evidence="8" type="ORF">CC86DRAFT_357945</name>
</gene>
<feature type="chain" id="PRO_5025653275" evidence="6">
    <location>
        <begin position="26"/>
        <end position="504"/>
    </location>
</feature>
<dbReference type="PANTHER" id="PTHR42973:SF39">
    <property type="entry name" value="FAD-BINDING PCMH-TYPE DOMAIN-CONTAINING PROTEIN"/>
    <property type="match status" value="1"/>
</dbReference>
<evidence type="ECO:0000313" key="8">
    <source>
        <dbReference type="EMBL" id="KAF2821993.1"/>
    </source>
</evidence>
<feature type="domain" description="FAD-binding PCMH-type" evidence="7">
    <location>
        <begin position="62"/>
        <end position="232"/>
    </location>
</feature>
<evidence type="ECO:0000256" key="2">
    <source>
        <dbReference type="ARBA" id="ARBA00005466"/>
    </source>
</evidence>
<organism evidence="8 9">
    <name type="scientific">Ophiobolus disseminans</name>
    <dbReference type="NCBI Taxonomy" id="1469910"/>
    <lineage>
        <taxon>Eukaryota</taxon>
        <taxon>Fungi</taxon>
        <taxon>Dikarya</taxon>
        <taxon>Ascomycota</taxon>
        <taxon>Pezizomycotina</taxon>
        <taxon>Dothideomycetes</taxon>
        <taxon>Pleosporomycetidae</taxon>
        <taxon>Pleosporales</taxon>
        <taxon>Pleosporineae</taxon>
        <taxon>Phaeosphaeriaceae</taxon>
        <taxon>Ophiobolus</taxon>
    </lineage>
</organism>
<dbReference type="InterPro" id="IPR016169">
    <property type="entry name" value="FAD-bd_PCMH_sub2"/>
</dbReference>
<proteinExistence type="inferred from homology"/>
<keyword evidence="6" id="KW-0732">Signal</keyword>
<name>A0A6A6ZMJ0_9PLEO</name>
<dbReference type="Gene3D" id="3.40.462.20">
    <property type="match status" value="1"/>
</dbReference>
<dbReference type="InterPro" id="IPR036318">
    <property type="entry name" value="FAD-bd_PCMH-like_sf"/>
</dbReference>
<dbReference type="Proteomes" id="UP000799424">
    <property type="component" value="Unassembled WGS sequence"/>
</dbReference>
<sequence>MAPTRSFILQVVSSLLYLSPEWVLAQTSPGGIATCLQGEGLQFSTSSDTTWTTATAALQLRVLREPSAVVFAQDRDDIVAALSCARNASVKVSTVNRGHSFQGYAFGTPGNLVIDLKNFTALSFDASTNELTVGGGTNVGPTAKYLWDNHHRHFPHVRGSHVGMLGSMMGGGFGTTTRMFGSPMDNLASVEYMLANGSLVTAGAGSDLLWAAQGAGPSFGIALSAKIRTHAIVHDGALNYTISLGSDPSIDTVASALLRIQEFALDNQLPDELSLRFMLGNAQSVGYFYGQEAAFDRAMTPLLDSLRSIAPNVTLRKNVLASFWESEVISTGIGMNSPTGGTLGAGRFMHIQSWVATSDNPLSAKQASSLFESHRSRNRTDLTNSGFLDLWAGTSLRTADSDTSLHQGKNLWLIRVDGVGNGSWPTDGVSYMQNLMRPFTDSLRVTGPLRSFVNYADSDLDLDEWSAMLYGSNFARLQEIKAAMDPSEMFSGYGHAIPLPSRAW</sequence>
<keyword evidence="5" id="KW-0560">Oxidoreductase</keyword>
<evidence type="ECO:0000259" key="7">
    <source>
        <dbReference type="PROSITE" id="PS51387"/>
    </source>
</evidence>
<dbReference type="GO" id="GO:0071949">
    <property type="term" value="F:FAD binding"/>
    <property type="evidence" value="ECO:0007669"/>
    <property type="project" value="InterPro"/>
</dbReference>
<dbReference type="InterPro" id="IPR012951">
    <property type="entry name" value="BBE"/>
</dbReference>
<dbReference type="InterPro" id="IPR006094">
    <property type="entry name" value="Oxid_FAD_bind_N"/>
</dbReference>
<dbReference type="InterPro" id="IPR016166">
    <property type="entry name" value="FAD-bd_PCMH"/>
</dbReference>
<evidence type="ECO:0000313" key="9">
    <source>
        <dbReference type="Proteomes" id="UP000799424"/>
    </source>
</evidence>
<evidence type="ECO:0000256" key="4">
    <source>
        <dbReference type="ARBA" id="ARBA00022827"/>
    </source>
</evidence>
<dbReference type="OrthoDB" id="407275at2759"/>
<evidence type="ECO:0000256" key="1">
    <source>
        <dbReference type="ARBA" id="ARBA00001974"/>
    </source>
</evidence>
<dbReference type="EMBL" id="MU006235">
    <property type="protein sequence ID" value="KAF2821993.1"/>
    <property type="molecule type" value="Genomic_DNA"/>
</dbReference>
<protein>
    <submittedName>
        <fullName evidence="8">FAD-binding domain-containing protein</fullName>
    </submittedName>
</protein>
<dbReference type="Pfam" id="PF01565">
    <property type="entry name" value="FAD_binding_4"/>
    <property type="match status" value="1"/>
</dbReference>
<accession>A0A6A6ZMJ0</accession>
<feature type="signal peptide" evidence="6">
    <location>
        <begin position="1"/>
        <end position="25"/>
    </location>
</feature>
<dbReference type="Gene3D" id="3.30.465.10">
    <property type="match status" value="1"/>
</dbReference>
<keyword evidence="3" id="KW-0285">Flavoprotein</keyword>
<dbReference type="SUPFAM" id="SSF56176">
    <property type="entry name" value="FAD-binding/transporter-associated domain-like"/>
    <property type="match status" value="1"/>
</dbReference>
<keyword evidence="4" id="KW-0274">FAD</keyword>
<reference evidence="8" key="1">
    <citation type="journal article" date="2020" name="Stud. Mycol.">
        <title>101 Dothideomycetes genomes: a test case for predicting lifestyles and emergence of pathogens.</title>
        <authorList>
            <person name="Haridas S."/>
            <person name="Albert R."/>
            <person name="Binder M."/>
            <person name="Bloem J."/>
            <person name="Labutti K."/>
            <person name="Salamov A."/>
            <person name="Andreopoulos B."/>
            <person name="Baker S."/>
            <person name="Barry K."/>
            <person name="Bills G."/>
            <person name="Bluhm B."/>
            <person name="Cannon C."/>
            <person name="Castanera R."/>
            <person name="Culley D."/>
            <person name="Daum C."/>
            <person name="Ezra D."/>
            <person name="Gonzalez J."/>
            <person name="Henrissat B."/>
            <person name="Kuo A."/>
            <person name="Liang C."/>
            <person name="Lipzen A."/>
            <person name="Lutzoni F."/>
            <person name="Magnuson J."/>
            <person name="Mondo S."/>
            <person name="Nolan M."/>
            <person name="Ohm R."/>
            <person name="Pangilinan J."/>
            <person name="Park H.-J."/>
            <person name="Ramirez L."/>
            <person name="Alfaro M."/>
            <person name="Sun H."/>
            <person name="Tritt A."/>
            <person name="Yoshinaga Y."/>
            <person name="Zwiers L.-H."/>
            <person name="Turgeon B."/>
            <person name="Goodwin S."/>
            <person name="Spatafora J."/>
            <person name="Crous P."/>
            <person name="Grigoriev I."/>
        </authorList>
    </citation>
    <scope>NUCLEOTIDE SEQUENCE</scope>
    <source>
        <strain evidence="8">CBS 113818</strain>
    </source>
</reference>
<dbReference type="PROSITE" id="PS51387">
    <property type="entry name" value="FAD_PCMH"/>
    <property type="match status" value="1"/>
</dbReference>
<evidence type="ECO:0000256" key="5">
    <source>
        <dbReference type="ARBA" id="ARBA00023002"/>
    </source>
</evidence>
<dbReference type="InterPro" id="IPR050416">
    <property type="entry name" value="FAD-linked_Oxidoreductase"/>
</dbReference>
<keyword evidence="9" id="KW-1185">Reference proteome</keyword>